<evidence type="ECO:0000256" key="1">
    <source>
        <dbReference type="ARBA" id="ARBA00022801"/>
    </source>
</evidence>
<keyword evidence="4" id="KW-1185">Reference proteome</keyword>
<dbReference type="Pfam" id="PF12146">
    <property type="entry name" value="Hydrolase_4"/>
    <property type="match status" value="1"/>
</dbReference>
<gene>
    <name evidence="3" type="ORF">SAMN04487893_101355</name>
</gene>
<evidence type="ECO:0000259" key="2">
    <source>
        <dbReference type="Pfam" id="PF12146"/>
    </source>
</evidence>
<reference evidence="4" key="1">
    <citation type="submission" date="2016-10" db="EMBL/GenBank/DDBJ databases">
        <authorList>
            <person name="Varghese N."/>
            <person name="Submissions S."/>
        </authorList>
    </citation>
    <scope>NUCLEOTIDE SEQUENCE [LARGE SCALE GENOMIC DNA]</scope>
    <source>
        <strain evidence="4">DSM 26542</strain>
    </source>
</reference>
<keyword evidence="1" id="KW-0378">Hydrolase</keyword>
<dbReference type="InterPro" id="IPR002410">
    <property type="entry name" value="Peptidase_S33"/>
</dbReference>
<dbReference type="InterPro" id="IPR022742">
    <property type="entry name" value="Hydrolase_4"/>
</dbReference>
<dbReference type="PANTHER" id="PTHR43329">
    <property type="entry name" value="EPOXIDE HYDROLASE"/>
    <property type="match status" value="1"/>
</dbReference>
<dbReference type="STRING" id="1150112.SAMN04487893_101355"/>
<dbReference type="InterPro" id="IPR029058">
    <property type="entry name" value="AB_hydrolase_fold"/>
</dbReference>
<evidence type="ECO:0000313" key="3">
    <source>
        <dbReference type="EMBL" id="SFI84696.1"/>
    </source>
</evidence>
<dbReference type="PRINTS" id="PR00793">
    <property type="entry name" value="PROAMNOPTASE"/>
</dbReference>
<dbReference type="EMBL" id="FORU01000001">
    <property type="protein sequence ID" value="SFI84696.1"/>
    <property type="molecule type" value="Genomic_DNA"/>
</dbReference>
<accession>A0A1I3LJN5</accession>
<dbReference type="Proteomes" id="UP000243887">
    <property type="component" value="Unassembled WGS sequence"/>
</dbReference>
<dbReference type="GO" id="GO:0006508">
    <property type="term" value="P:proteolysis"/>
    <property type="evidence" value="ECO:0007669"/>
    <property type="project" value="InterPro"/>
</dbReference>
<dbReference type="OrthoDB" id="9796770at2"/>
<dbReference type="RefSeq" id="WP_090677718.1">
    <property type="nucleotide sequence ID" value="NZ_FORU01000001.1"/>
</dbReference>
<dbReference type="AlphaFoldDB" id="A0A1I3LJN5"/>
<evidence type="ECO:0000313" key="4">
    <source>
        <dbReference type="Proteomes" id="UP000243887"/>
    </source>
</evidence>
<dbReference type="Gene3D" id="3.40.50.1820">
    <property type="entry name" value="alpha/beta hydrolase"/>
    <property type="match status" value="1"/>
</dbReference>
<feature type="domain" description="Serine aminopeptidase S33" evidence="2">
    <location>
        <begin position="53"/>
        <end position="344"/>
    </location>
</feature>
<sequence>MKSKLLCIIAFLLVSIVPCIGHNKIYDNQIDIEFFIPVEKSKLYTRVIGNTEKPIIISLHGGPGAFSVDHEFYKDVFEKDYLVVYFDQRGGGKSEECTDKTMLTTDQFVEDLDMVVDYIQDKYPNKKINLLGTSWGGTYGFLYLLKHQDKINSFISSSGFIDSPQRNFALINHERKLANELLKITTDSVKKVRYEQILTKLDEIEKSGFKDFFEYMNVIRYEFPKDLGFDVYWAKPELKEKKAELLSDPDFYVRVKYTPEQLEKAIERMEYINEVFMNMESYNNLNIVNEIEAIKKPILVIQGEYDYAIGVEQGRTIYNALKNVSKKNKELVYIKNASHNTPFEAPEIYYNTMKSFFKKHN</sequence>
<organism evidence="3 4">
    <name type="scientific">Myroides guanonis</name>
    <dbReference type="NCBI Taxonomy" id="1150112"/>
    <lineage>
        <taxon>Bacteria</taxon>
        <taxon>Pseudomonadati</taxon>
        <taxon>Bacteroidota</taxon>
        <taxon>Flavobacteriia</taxon>
        <taxon>Flavobacteriales</taxon>
        <taxon>Flavobacteriaceae</taxon>
        <taxon>Myroides</taxon>
    </lineage>
</organism>
<name>A0A1I3LJN5_9FLAO</name>
<proteinExistence type="predicted"/>
<dbReference type="GO" id="GO:0008233">
    <property type="term" value="F:peptidase activity"/>
    <property type="evidence" value="ECO:0007669"/>
    <property type="project" value="InterPro"/>
</dbReference>
<dbReference type="SUPFAM" id="SSF53474">
    <property type="entry name" value="alpha/beta-Hydrolases"/>
    <property type="match status" value="1"/>
</dbReference>
<protein>
    <submittedName>
        <fullName evidence="3">Pimeloyl-ACP methyl ester carboxylesterase</fullName>
    </submittedName>
</protein>